<dbReference type="GeneID" id="14212342"/>
<evidence type="ECO:0008006" key="4">
    <source>
        <dbReference type="Google" id="ProtNLM"/>
    </source>
</evidence>
<dbReference type="Pfam" id="PF05552">
    <property type="entry name" value="MS_channel_1st_1"/>
    <property type="match status" value="1"/>
</dbReference>
<gene>
    <name evidence="2" type="ordered locus">Calag_1082</name>
</gene>
<dbReference type="Proteomes" id="UP000010469">
    <property type="component" value="Chromosome"/>
</dbReference>
<feature type="transmembrane region" description="Helical" evidence="1">
    <location>
        <begin position="63"/>
        <end position="81"/>
    </location>
</feature>
<feature type="transmembrane region" description="Helical" evidence="1">
    <location>
        <begin position="138"/>
        <end position="158"/>
    </location>
</feature>
<evidence type="ECO:0000256" key="1">
    <source>
        <dbReference type="SAM" id="Phobius"/>
    </source>
</evidence>
<dbReference type="RefSeq" id="WP_015232701.1">
    <property type="nucleotide sequence ID" value="NC_019791.1"/>
</dbReference>
<dbReference type="AlphaFoldDB" id="L0ABK4"/>
<keyword evidence="1" id="KW-1133">Transmembrane helix</keyword>
<feature type="transmembrane region" description="Helical" evidence="1">
    <location>
        <begin position="101"/>
        <end position="126"/>
    </location>
</feature>
<proteinExistence type="predicted"/>
<sequence>MQIIDYIIDAVIFILIIVVFYLIGKFVKFLVKRTLEITGFNDWFKHISMGRITLRAGMTAGDFFGNLIAYFLYATGVILSIDYLSTYVTEIRITSSLLTKGLGYVALFVFIIIIGFILIDVFDSYISSEAKLRGGQELEILIVYIKIVLYITVITLAMREVSLDVTPLMILLQPLAWGLAIAFVALIISRYIRRA</sequence>
<dbReference type="eggNOG" id="arCOG01572">
    <property type="taxonomic scope" value="Archaea"/>
</dbReference>
<keyword evidence="3" id="KW-1185">Reference proteome</keyword>
<keyword evidence="1" id="KW-0812">Transmembrane</keyword>
<dbReference type="HOGENOM" id="CLU_097040_1_0_2"/>
<evidence type="ECO:0000313" key="3">
    <source>
        <dbReference type="Proteomes" id="UP000010469"/>
    </source>
</evidence>
<evidence type="ECO:0000313" key="2">
    <source>
        <dbReference type="EMBL" id="AFZ70804.1"/>
    </source>
</evidence>
<dbReference type="EMBL" id="CP003378">
    <property type="protein sequence ID" value="AFZ70804.1"/>
    <property type="molecule type" value="Genomic_DNA"/>
</dbReference>
<dbReference type="KEGG" id="clg:Calag_1082"/>
<dbReference type="InterPro" id="IPR008910">
    <property type="entry name" value="MSC_TM_helix"/>
</dbReference>
<dbReference type="InParanoid" id="L0ABK4"/>
<protein>
    <recommendedName>
        <fullName evidence="4">Small-conductance mechanosensitive channel</fullName>
    </recommendedName>
</protein>
<organism evidence="2 3">
    <name type="scientific">Caldisphaera lagunensis (strain DSM 15908 / JCM 11604 / ANMR 0165 / IC-154)</name>
    <dbReference type="NCBI Taxonomy" id="1056495"/>
    <lineage>
        <taxon>Archaea</taxon>
        <taxon>Thermoproteota</taxon>
        <taxon>Thermoprotei</taxon>
        <taxon>Acidilobales</taxon>
        <taxon>Caldisphaeraceae</taxon>
        <taxon>Caldisphaera</taxon>
    </lineage>
</organism>
<name>L0ABK4_CALLD</name>
<dbReference type="STRING" id="1056495.Calag_1082"/>
<feature type="transmembrane region" description="Helical" evidence="1">
    <location>
        <begin position="6"/>
        <end position="23"/>
    </location>
</feature>
<accession>L0ABK4</accession>
<reference evidence="3" key="1">
    <citation type="submission" date="2012-03" db="EMBL/GenBank/DDBJ databases">
        <title>Complete genome of Caldisphaera lagunensis DSM 15908.</title>
        <authorList>
            <person name="Lucas S."/>
            <person name="Copeland A."/>
            <person name="Lapidus A."/>
            <person name="Glavina del Rio T."/>
            <person name="Dalin E."/>
            <person name="Tice H."/>
            <person name="Bruce D."/>
            <person name="Goodwin L."/>
            <person name="Pitluck S."/>
            <person name="Peters L."/>
            <person name="Mikhailova N."/>
            <person name="Teshima H."/>
            <person name="Kyrpides N."/>
            <person name="Mavromatis K."/>
            <person name="Ivanova N."/>
            <person name="Brettin T."/>
            <person name="Detter J.C."/>
            <person name="Han C."/>
            <person name="Larimer F."/>
            <person name="Land M."/>
            <person name="Hauser L."/>
            <person name="Markowitz V."/>
            <person name="Cheng J.-F."/>
            <person name="Hugenholtz P."/>
            <person name="Woyke T."/>
            <person name="Wu D."/>
            <person name="Spring S."/>
            <person name="Schroeder M."/>
            <person name="Brambilla E."/>
            <person name="Klenk H.-P."/>
            <person name="Eisen J.A."/>
        </authorList>
    </citation>
    <scope>NUCLEOTIDE SEQUENCE [LARGE SCALE GENOMIC DNA]</scope>
    <source>
        <strain evidence="3">DSM 15908 / JCM 11604 / IC-154</strain>
    </source>
</reference>
<dbReference type="OrthoDB" id="46244at2157"/>
<keyword evidence="1" id="KW-0472">Membrane</keyword>
<feature type="transmembrane region" description="Helical" evidence="1">
    <location>
        <begin position="170"/>
        <end position="192"/>
    </location>
</feature>